<feature type="domain" description="Phosphatidic acid phosphatase type 2/haloperoxidase" evidence="2">
    <location>
        <begin position="119"/>
        <end position="186"/>
    </location>
</feature>
<reference evidence="3 4" key="1">
    <citation type="journal article" date="2020" name="Biotechnol. Biofuels">
        <title>New insights from the biogas microbiome by comprehensive genome-resolved metagenomics of nearly 1600 species originating from multiple anaerobic digesters.</title>
        <authorList>
            <person name="Campanaro S."/>
            <person name="Treu L."/>
            <person name="Rodriguez-R L.M."/>
            <person name="Kovalovszki A."/>
            <person name="Ziels R.M."/>
            <person name="Maus I."/>
            <person name="Zhu X."/>
            <person name="Kougias P.G."/>
            <person name="Basile A."/>
            <person name="Luo G."/>
            <person name="Schluter A."/>
            <person name="Konstantinidis K.T."/>
            <person name="Angelidaki I."/>
        </authorList>
    </citation>
    <scope>NUCLEOTIDE SEQUENCE [LARGE SCALE GENOMIC DNA]</scope>
    <source>
        <strain evidence="3">AS06rmzACSIP_65</strain>
    </source>
</reference>
<accession>A0A847D070</accession>
<dbReference type="EMBL" id="JAAZBX010000012">
    <property type="protein sequence ID" value="NLD25608.1"/>
    <property type="molecule type" value="Genomic_DNA"/>
</dbReference>
<comment type="caution">
    <text evidence="3">The sequence shown here is derived from an EMBL/GenBank/DDBJ whole genome shotgun (WGS) entry which is preliminary data.</text>
</comment>
<feature type="transmembrane region" description="Helical" evidence="1">
    <location>
        <begin position="132"/>
        <end position="154"/>
    </location>
</feature>
<keyword evidence="1" id="KW-1133">Transmembrane helix</keyword>
<dbReference type="InterPro" id="IPR000326">
    <property type="entry name" value="PAP2/HPO"/>
</dbReference>
<dbReference type="Proteomes" id="UP000545876">
    <property type="component" value="Unassembled WGS sequence"/>
</dbReference>
<evidence type="ECO:0000256" key="1">
    <source>
        <dbReference type="SAM" id="Phobius"/>
    </source>
</evidence>
<sequence>MNKPKLARIISEISNGFLTMVLTPLFGIFSTSIELFQKVSLSLAYLLATTLPFLILKKLGKISDYEFTDRRERPPYFLSVSMLYGVLSLIVYGFQIPSLSEIALALFLTSATISFITLFWKISGHMTYSTLLFCTLAYLFSPYFFLLFLFSPFIGWSRIVLKKHTLLQVIGGTVVTFLICVLIYWVF</sequence>
<keyword evidence="1" id="KW-0472">Membrane</keyword>
<dbReference type="InterPro" id="IPR036938">
    <property type="entry name" value="PAP2/HPO_sf"/>
</dbReference>
<dbReference type="CDD" id="cd01610">
    <property type="entry name" value="PAP2_like"/>
    <property type="match status" value="1"/>
</dbReference>
<evidence type="ECO:0000313" key="3">
    <source>
        <dbReference type="EMBL" id="NLD25608.1"/>
    </source>
</evidence>
<protein>
    <submittedName>
        <fullName evidence="3">Phosphatase PAP2 family protein</fullName>
    </submittedName>
</protein>
<feature type="transmembrane region" description="Helical" evidence="1">
    <location>
        <begin position="166"/>
        <end position="186"/>
    </location>
</feature>
<proteinExistence type="predicted"/>
<evidence type="ECO:0000259" key="2">
    <source>
        <dbReference type="Pfam" id="PF01569"/>
    </source>
</evidence>
<dbReference type="Pfam" id="PF01569">
    <property type="entry name" value="PAP2"/>
    <property type="match status" value="1"/>
</dbReference>
<dbReference type="SUPFAM" id="SSF48317">
    <property type="entry name" value="Acid phosphatase/Vanadium-dependent haloperoxidase"/>
    <property type="match status" value="1"/>
</dbReference>
<keyword evidence="1" id="KW-0812">Transmembrane</keyword>
<gene>
    <name evidence="3" type="ORF">GX656_03140</name>
</gene>
<evidence type="ECO:0000313" key="4">
    <source>
        <dbReference type="Proteomes" id="UP000545876"/>
    </source>
</evidence>
<feature type="transmembrane region" description="Helical" evidence="1">
    <location>
        <begin position="102"/>
        <end position="120"/>
    </location>
</feature>
<feature type="transmembrane region" description="Helical" evidence="1">
    <location>
        <begin position="12"/>
        <end position="33"/>
    </location>
</feature>
<organism evidence="3 4">
    <name type="scientific">Candidatus Dojkabacteria bacterium</name>
    <dbReference type="NCBI Taxonomy" id="2099670"/>
    <lineage>
        <taxon>Bacteria</taxon>
        <taxon>Candidatus Dojkabacteria</taxon>
    </lineage>
</organism>
<feature type="transmembrane region" description="Helical" evidence="1">
    <location>
        <begin position="39"/>
        <end position="56"/>
    </location>
</feature>
<name>A0A847D070_9BACT</name>
<dbReference type="Gene3D" id="1.20.144.10">
    <property type="entry name" value="Phosphatidic acid phosphatase type 2/haloperoxidase"/>
    <property type="match status" value="1"/>
</dbReference>
<dbReference type="AlphaFoldDB" id="A0A847D070"/>
<feature type="transmembrane region" description="Helical" evidence="1">
    <location>
        <begin position="76"/>
        <end position="96"/>
    </location>
</feature>